<comment type="caution">
    <text evidence="1">The sequence shown here is derived from an EMBL/GenBank/DDBJ whole genome shotgun (WGS) entry which is preliminary data.</text>
</comment>
<sequence length="396" mass="45307">MNAKIIKLFGWLLIFTLGTIACKKSDEPNKPDDPIVIDPYTPVTEGRVFMPVLMNKPDMDKVTEVEKSRSGSLVEKLAPNPDEGKNYILYKFEYREMDIRQVHYQIHPKTGVLLKVIMQFPSKKSTLLNCLALISKQGFNDDHILAQRYSALAREKDALFTMHYKKEGGGTMKIMFDQYGKQPSALPTIPKLPSEEYDIVLEDRFFSFGRIKGAEKNLGNTLKATIEEESGKHKGKVKYAIFSLKAEEAPMTHRGYFFDWEEDTAPDKLGLCCEILFFYKHPSLGYYVDDIRKKTIPTREFYDLCKKNGCEWLEECPDGDFFTNKKKKVVLVARKIQFDDISPNDILAINIFKSNDMYEESKGMRAKGYSSPVIENKSDANKNLRISESSQAVSSL</sequence>
<name>A0AB34PHE9_9PORP</name>
<gene>
    <name evidence="1" type="ORF">HQ38_03700</name>
</gene>
<dbReference type="AlphaFoldDB" id="A0AB34PHE9"/>
<dbReference type="RefSeq" id="WP_036889658.1">
    <property type="nucleotide sequence ID" value="NZ_JQJC01000010.1"/>
</dbReference>
<protein>
    <recommendedName>
        <fullName evidence="3">Lipoprotein</fullName>
    </recommendedName>
</protein>
<dbReference type="Proteomes" id="UP000030136">
    <property type="component" value="Unassembled WGS sequence"/>
</dbReference>
<dbReference type="EMBL" id="JQJC01000010">
    <property type="protein sequence ID" value="KGN95392.1"/>
    <property type="molecule type" value="Genomic_DNA"/>
</dbReference>
<evidence type="ECO:0000313" key="2">
    <source>
        <dbReference type="Proteomes" id="UP000030136"/>
    </source>
</evidence>
<organism evidence="1 2">
    <name type="scientific">Porphyromonas crevioricanis</name>
    <dbReference type="NCBI Taxonomy" id="393921"/>
    <lineage>
        <taxon>Bacteria</taxon>
        <taxon>Pseudomonadati</taxon>
        <taxon>Bacteroidota</taxon>
        <taxon>Bacteroidia</taxon>
        <taxon>Bacteroidales</taxon>
        <taxon>Porphyromonadaceae</taxon>
        <taxon>Porphyromonas</taxon>
    </lineage>
</organism>
<evidence type="ECO:0008006" key="3">
    <source>
        <dbReference type="Google" id="ProtNLM"/>
    </source>
</evidence>
<dbReference type="PROSITE" id="PS51257">
    <property type="entry name" value="PROKAR_LIPOPROTEIN"/>
    <property type="match status" value="1"/>
</dbReference>
<reference evidence="1 2" key="1">
    <citation type="submission" date="2014-08" db="EMBL/GenBank/DDBJ databases">
        <title>Porphyromonas crevioricanis strain:COT-253_OH1447 Genome sequencing.</title>
        <authorList>
            <person name="Wallis C."/>
            <person name="Deusch O."/>
            <person name="O'Flynn C."/>
            <person name="Davis I."/>
            <person name="Jospin G."/>
            <person name="Darling A.E."/>
            <person name="Coil D.A."/>
            <person name="Alexiev A."/>
            <person name="Horsfall A."/>
            <person name="Kirkwood N."/>
            <person name="Harris S."/>
            <person name="Eisen J.A."/>
        </authorList>
    </citation>
    <scope>NUCLEOTIDE SEQUENCE [LARGE SCALE GENOMIC DNA]</scope>
    <source>
        <strain evidence="2">COT-253 OH1447</strain>
    </source>
</reference>
<evidence type="ECO:0000313" key="1">
    <source>
        <dbReference type="EMBL" id="KGN95392.1"/>
    </source>
</evidence>
<proteinExistence type="predicted"/>
<accession>A0AB34PHE9</accession>